<keyword evidence="5" id="KW-0413">Isomerase</keyword>
<keyword evidence="3 12" id="KW-0347">Helicase</keyword>
<dbReference type="GO" id="GO:0000724">
    <property type="term" value="P:double-strand break repair via homologous recombination"/>
    <property type="evidence" value="ECO:0007669"/>
    <property type="project" value="TreeGrafter"/>
</dbReference>
<feature type="domain" description="UvrD-like helicase C-terminal" evidence="11">
    <location>
        <begin position="397"/>
        <end position="509"/>
    </location>
</feature>
<dbReference type="GO" id="GO:0005524">
    <property type="term" value="F:ATP binding"/>
    <property type="evidence" value="ECO:0007669"/>
    <property type="project" value="UniProtKB-KW"/>
</dbReference>
<dbReference type="GO" id="GO:0003677">
    <property type="term" value="F:DNA binding"/>
    <property type="evidence" value="ECO:0007669"/>
    <property type="project" value="InterPro"/>
</dbReference>
<evidence type="ECO:0000313" key="12">
    <source>
        <dbReference type="EMBL" id="AIA55430.1"/>
    </source>
</evidence>
<dbReference type="EMBL" id="CP005986">
    <property type="protein sequence ID" value="AIA55430.1"/>
    <property type="molecule type" value="Genomic_DNA"/>
</dbReference>
<organism evidence="12 13">
    <name type="scientific">Acidithiobacillus caldus (strain ATCC 51756 / DSM 8584 / KU)</name>
    <dbReference type="NCBI Taxonomy" id="637389"/>
    <lineage>
        <taxon>Bacteria</taxon>
        <taxon>Pseudomonadati</taxon>
        <taxon>Pseudomonadota</taxon>
        <taxon>Acidithiobacillia</taxon>
        <taxon>Acidithiobacillales</taxon>
        <taxon>Acidithiobacillaceae</taxon>
        <taxon>Acidithiobacillus</taxon>
    </lineage>
</organism>
<evidence type="ECO:0000313" key="13">
    <source>
        <dbReference type="Proteomes" id="UP000005522"/>
    </source>
</evidence>
<dbReference type="AlphaFoldDB" id="A0A059ZUY7"/>
<gene>
    <name evidence="12" type="ORF">Acaty_c1566</name>
</gene>
<comment type="catalytic activity">
    <reaction evidence="8">
        <text>ATP + H2O = ADP + phosphate + H(+)</text>
        <dbReference type="Rhea" id="RHEA:13065"/>
        <dbReference type="ChEBI" id="CHEBI:15377"/>
        <dbReference type="ChEBI" id="CHEBI:15378"/>
        <dbReference type="ChEBI" id="CHEBI:30616"/>
        <dbReference type="ChEBI" id="CHEBI:43474"/>
        <dbReference type="ChEBI" id="CHEBI:456216"/>
        <dbReference type="EC" id="5.6.2.4"/>
    </reaction>
</comment>
<keyword evidence="1" id="KW-0547">Nucleotide-binding</keyword>
<feature type="domain" description="UvrD-like helicase ATP-binding" evidence="10">
    <location>
        <begin position="12"/>
        <end position="269"/>
    </location>
</feature>
<dbReference type="SUPFAM" id="SSF52540">
    <property type="entry name" value="P-loop containing nucleoside triphosphate hydrolases"/>
    <property type="match status" value="1"/>
</dbReference>
<dbReference type="Pfam" id="PF00580">
    <property type="entry name" value="UvrD-helicase"/>
    <property type="match status" value="1"/>
</dbReference>
<evidence type="ECO:0000259" key="11">
    <source>
        <dbReference type="Pfam" id="PF13361"/>
    </source>
</evidence>
<evidence type="ECO:0000256" key="1">
    <source>
        <dbReference type="ARBA" id="ARBA00022741"/>
    </source>
</evidence>
<protein>
    <recommendedName>
        <fullName evidence="7">DNA 3'-5' helicase</fullName>
        <ecNumber evidence="7">5.6.2.4</ecNumber>
    </recommendedName>
</protein>
<dbReference type="GO" id="GO:0031297">
    <property type="term" value="P:replication fork processing"/>
    <property type="evidence" value="ECO:0007669"/>
    <property type="project" value="TreeGrafter"/>
</dbReference>
<dbReference type="GO" id="GO:0043138">
    <property type="term" value="F:3'-5' DNA helicase activity"/>
    <property type="evidence" value="ECO:0007669"/>
    <property type="project" value="UniProtKB-EC"/>
</dbReference>
<dbReference type="Pfam" id="PF13361">
    <property type="entry name" value="UvrD_C"/>
    <property type="match status" value="1"/>
</dbReference>
<dbReference type="GO" id="GO:0016887">
    <property type="term" value="F:ATP hydrolysis activity"/>
    <property type="evidence" value="ECO:0007669"/>
    <property type="project" value="RHEA"/>
</dbReference>
<evidence type="ECO:0000256" key="2">
    <source>
        <dbReference type="ARBA" id="ARBA00022801"/>
    </source>
</evidence>
<dbReference type="Proteomes" id="UP000005522">
    <property type="component" value="Chromosome"/>
</dbReference>
<comment type="catalytic activity">
    <reaction evidence="6">
        <text>Couples ATP hydrolysis with the unwinding of duplex DNA by translocating in the 3'-5' direction.</text>
        <dbReference type="EC" id="5.6.2.4"/>
    </reaction>
</comment>
<dbReference type="KEGG" id="acz:Acaty_c1566"/>
<reference evidence="12 13" key="1">
    <citation type="journal article" date="2009" name="J. Bacteriol.">
        <title>Draft genome sequence of the extremely acidophilic bacterium Acidithiobacillus caldus ATCC 51756 reveals metabolic versatility in the genus Acidithiobacillus.</title>
        <authorList>
            <person name="Valdes J."/>
            <person name="Quatrini R."/>
            <person name="Hallberg K."/>
            <person name="Dopson M."/>
            <person name="Valenzuela P.D."/>
            <person name="Holmes D.S."/>
        </authorList>
    </citation>
    <scope>NUCLEOTIDE SEQUENCE [LARGE SCALE GENOMIC DNA]</scope>
    <source>
        <strain evidence="13">ATCC 51756 / DSM 8584 / KU</strain>
    </source>
</reference>
<name>A0A059ZUY7_ACICK</name>
<evidence type="ECO:0000256" key="5">
    <source>
        <dbReference type="ARBA" id="ARBA00023235"/>
    </source>
</evidence>
<evidence type="ECO:0000256" key="8">
    <source>
        <dbReference type="ARBA" id="ARBA00048988"/>
    </source>
</evidence>
<evidence type="ECO:0000256" key="3">
    <source>
        <dbReference type="ARBA" id="ARBA00022806"/>
    </source>
</evidence>
<evidence type="ECO:0000256" key="9">
    <source>
        <dbReference type="SAM" id="MobiDB-lite"/>
    </source>
</evidence>
<accession>A0A059ZUY7</accession>
<keyword evidence="4" id="KW-0067">ATP-binding</keyword>
<evidence type="ECO:0000259" key="10">
    <source>
        <dbReference type="Pfam" id="PF00580"/>
    </source>
</evidence>
<dbReference type="InterPro" id="IPR014017">
    <property type="entry name" value="DNA_helicase_UvrD-like_C"/>
</dbReference>
<dbReference type="eggNOG" id="COG0210">
    <property type="taxonomic scope" value="Bacteria"/>
</dbReference>
<proteinExistence type="predicted"/>
<evidence type="ECO:0000256" key="7">
    <source>
        <dbReference type="ARBA" id="ARBA00034808"/>
    </source>
</evidence>
<dbReference type="PANTHER" id="PTHR11070">
    <property type="entry name" value="UVRD / RECB / PCRA DNA HELICASE FAMILY MEMBER"/>
    <property type="match status" value="1"/>
</dbReference>
<dbReference type="EC" id="5.6.2.4" evidence="7"/>
<feature type="region of interest" description="Disordered" evidence="9">
    <location>
        <begin position="580"/>
        <end position="602"/>
    </location>
</feature>
<dbReference type="RefSeq" id="WP_004872432.1">
    <property type="nucleotide sequence ID" value="NZ_CP005986.1"/>
</dbReference>
<dbReference type="Gene3D" id="3.40.50.300">
    <property type="entry name" value="P-loop containing nucleotide triphosphate hydrolases"/>
    <property type="match status" value="2"/>
</dbReference>
<dbReference type="PANTHER" id="PTHR11070:SF30">
    <property type="entry name" value="F-BOX DNA HELICASE 1"/>
    <property type="match status" value="1"/>
</dbReference>
<dbReference type="InterPro" id="IPR000212">
    <property type="entry name" value="DNA_helicase_UvrD/REP"/>
</dbReference>
<evidence type="ECO:0000256" key="4">
    <source>
        <dbReference type="ARBA" id="ARBA00022840"/>
    </source>
</evidence>
<dbReference type="InterPro" id="IPR014016">
    <property type="entry name" value="UvrD-like_ATP-bd"/>
</dbReference>
<keyword evidence="2" id="KW-0378">Hydrolase</keyword>
<dbReference type="HOGENOM" id="CLU_023291_1_0_6"/>
<evidence type="ECO:0000256" key="6">
    <source>
        <dbReference type="ARBA" id="ARBA00034617"/>
    </source>
</evidence>
<dbReference type="InterPro" id="IPR027417">
    <property type="entry name" value="P-loop_NTPase"/>
</dbReference>
<sequence length="602" mass="67509">MQPNPEQMAILQAIYEGHRHIAVNALAGTGKSTTVRFSVDGGPLQGKAVQYVVFNRKNAEEAKQKLPGFVKVDTAHGLAWNGQHPEGGLIRAAYGNRMHGSLYGHLKNLRDRDFLDYVDSLKDVSITKAQAIFLVQDILRNFCQSPDETITKSHIGSDLAEKISLRMIRRGTERFFDTAMDAAVRMSNALFGMMYDKNGTMQVTHDAYLKIWSLGNPRIPADHILFDEAQDASLPMMEGILKQDAQLVFIGDTHQSIYGWRGAVDAMQELKRRYPDTVVLPLQSSYRFGQAVADAGNVFLTALYEREKTPHEFRAFLKGLGNYDSRVELGDRIAENRSPTAYLFRSNAPLVGAAIAGLDRGKKVYMAGDQAKEIVDFLEAACKFYRGEFTTHPELKFFDSFDELKKYTETREGQNLKFLTSMVENAHGDLRREIELLQRSAFCQDADYVLSTMHRSKGLEFAHVMLDAGVQKPFELDDDGNKPKFGDIVPEVWRLLYVACTRPHETLYLNGLTNVLLANVQELPDAVVAAIHNLDRYAVDAQPRAAWESLEFPPVPAPQWRTIPVAEANLRYRLKPLAEPSAQQRDLALSASTPVRENLGPA</sequence>